<dbReference type="AlphaFoldDB" id="A0A1L9VGZ3"/>
<evidence type="ECO:0000313" key="1">
    <source>
        <dbReference type="EMBL" id="OJJ83211.1"/>
    </source>
</evidence>
<sequence length="133" mass="15431">MDDTCFLPEQTTTVDFINTIDFIARHIQPSAFTLILDLSYDEEHLYVFSGIDNPSKTLRMKLALYRCIIELVTPWLRGLGLKDFFVHISWPIETNYNHFRDLYESLLEQMAVGRGYDSFARGKKPTSYKGLLA</sequence>
<name>A0A1L9VGZ3_ASPGL</name>
<dbReference type="Proteomes" id="UP000184300">
    <property type="component" value="Unassembled WGS sequence"/>
</dbReference>
<accession>A0A1L9VGZ3</accession>
<proteinExistence type="predicted"/>
<dbReference type="RefSeq" id="XP_022399909.1">
    <property type="nucleotide sequence ID" value="XM_022544717.1"/>
</dbReference>
<gene>
    <name evidence="1" type="ORF">ASPGLDRAFT_36661</name>
</gene>
<reference evidence="2" key="1">
    <citation type="journal article" date="2017" name="Genome Biol.">
        <title>Comparative genomics reveals high biological diversity and specific adaptations in the industrially and medically important fungal genus Aspergillus.</title>
        <authorList>
            <person name="de Vries R.P."/>
            <person name="Riley R."/>
            <person name="Wiebenga A."/>
            <person name="Aguilar-Osorio G."/>
            <person name="Amillis S."/>
            <person name="Uchima C.A."/>
            <person name="Anderluh G."/>
            <person name="Asadollahi M."/>
            <person name="Askin M."/>
            <person name="Barry K."/>
            <person name="Battaglia E."/>
            <person name="Bayram O."/>
            <person name="Benocci T."/>
            <person name="Braus-Stromeyer S.A."/>
            <person name="Caldana C."/>
            <person name="Canovas D."/>
            <person name="Cerqueira G.C."/>
            <person name="Chen F."/>
            <person name="Chen W."/>
            <person name="Choi C."/>
            <person name="Clum A."/>
            <person name="Dos Santos R.A."/>
            <person name="Damasio A.R."/>
            <person name="Diallinas G."/>
            <person name="Emri T."/>
            <person name="Fekete E."/>
            <person name="Flipphi M."/>
            <person name="Freyberg S."/>
            <person name="Gallo A."/>
            <person name="Gournas C."/>
            <person name="Habgood R."/>
            <person name="Hainaut M."/>
            <person name="Harispe M.L."/>
            <person name="Henrissat B."/>
            <person name="Hilden K.S."/>
            <person name="Hope R."/>
            <person name="Hossain A."/>
            <person name="Karabika E."/>
            <person name="Karaffa L."/>
            <person name="Karanyi Z."/>
            <person name="Krasevec N."/>
            <person name="Kuo A."/>
            <person name="Kusch H."/>
            <person name="LaButti K."/>
            <person name="Lagendijk E.L."/>
            <person name="Lapidus A."/>
            <person name="Levasseur A."/>
            <person name="Lindquist E."/>
            <person name="Lipzen A."/>
            <person name="Logrieco A.F."/>
            <person name="MacCabe A."/>
            <person name="Maekelae M.R."/>
            <person name="Malavazi I."/>
            <person name="Melin P."/>
            <person name="Meyer V."/>
            <person name="Mielnichuk N."/>
            <person name="Miskei M."/>
            <person name="Molnar A.P."/>
            <person name="Mule G."/>
            <person name="Ngan C.Y."/>
            <person name="Orejas M."/>
            <person name="Orosz E."/>
            <person name="Ouedraogo J.P."/>
            <person name="Overkamp K.M."/>
            <person name="Park H.-S."/>
            <person name="Perrone G."/>
            <person name="Piumi F."/>
            <person name="Punt P.J."/>
            <person name="Ram A.F."/>
            <person name="Ramon A."/>
            <person name="Rauscher S."/>
            <person name="Record E."/>
            <person name="Riano-Pachon D.M."/>
            <person name="Robert V."/>
            <person name="Roehrig J."/>
            <person name="Ruller R."/>
            <person name="Salamov A."/>
            <person name="Salih N.S."/>
            <person name="Samson R.A."/>
            <person name="Sandor E."/>
            <person name="Sanguinetti M."/>
            <person name="Schuetze T."/>
            <person name="Sepcic K."/>
            <person name="Shelest E."/>
            <person name="Sherlock G."/>
            <person name="Sophianopoulou V."/>
            <person name="Squina F.M."/>
            <person name="Sun H."/>
            <person name="Susca A."/>
            <person name="Todd R.B."/>
            <person name="Tsang A."/>
            <person name="Unkles S.E."/>
            <person name="van de Wiele N."/>
            <person name="van Rossen-Uffink D."/>
            <person name="Oliveira J.V."/>
            <person name="Vesth T.C."/>
            <person name="Visser J."/>
            <person name="Yu J.-H."/>
            <person name="Zhou M."/>
            <person name="Andersen M.R."/>
            <person name="Archer D.B."/>
            <person name="Baker S.E."/>
            <person name="Benoit I."/>
            <person name="Brakhage A.A."/>
            <person name="Braus G.H."/>
            <person name="Fischer R."/>
            <person name="Frisvad J.C."/>
            <person name="Goldman G.H."/>
            <person name="Houbraken J."/>
            <person name="Oakley B."/>
            <person name="Pocsi I."/>
            <person name="Scazzocchio C."/>
            <person name="Seiboth B."/>
            <person name="vanKuyk P.A."/>
            <person name="Wortman J."/>
            <person name="Dyer P.S."/>
            <person name="Grigoriev I.V."/>
        </authorList>
    </citation>
    <scope>NUCLEOTIDE SEQUENCE [LARGE SCALE GENOMIC DNA]</scope>
    <source>
        <strain evidence="2">CBS 516.65</strain>
    </source>
</reference>
<protein>
    <submittedName>
        <fullName evidence="1">Uncharacterized protein</fullName>
    </submittedName>
</protein>
<keyword evidence="2" id="KW-1185">Reference proteome</keyword>
<dbReference type="EMBL" id="KV878900">
    <property type="protein sequence ID" value="OJJ83211.1"/>
    <property type="molecule type" value="Genomic_DNA"/>
</dbReference>
<dbReference type="OrthoDB" id="2099276at2759"/>
<dbReference type="VEuPathDB" id="FungiDB:ASPGLDRAFT_36661"/>
<dbReference type="GeneID" id="34460978"/>
<evidence type="ECO:0000313" key="2">
    <source>
        <dbReference type="Proteomes" id="UP000184300"/>
    </source>
</evidence>
<organism evidence="1 2">
    <name type="scientific">Aspergillus glaucus CBS 516.65</name>
    <dbReference type="NCBI Taxonomy" id="1160497"/>
    <lineage>
        <taxon>Eukaryota</taxon>
        <taxon>Fungi</taxon>
        <taxon>Dikarya</taxon>
        <taxon>Ascomycota</taxon>
        <taxon>Pezizomycotina</taxon>
        <taxon>Eurotiomycetes</taxon>
        <taxon>Eurotiomycetidae</taxon>
        <taxon>Eurotiales</taxon>
        <taxon>Aspergillaceae</taxon>
        <taxon>Aspergillus</taxon>
        <taxon>Aspergillus subgen. Aspergillus</taxon>
    </lineage>
</organism>